<dbReference type="AlphaFoldDB" id="A0A420HZU1"/>
<feature type="region of interest" description="Disordered" evidence="1">
    <location>
        <begin position="1"/>
        <end position="28"/>
    </location>
</feature>
<comment type="caution">
    <text evidence="2">The sequence shown here is derived from an EMBL/GenBank/DDBJ whole genome shotgun (WGS) entry which is preliminary data.</text>
</comment>
<evidence type="ECO:0000313" key="2">
    <source>
        <dbReference type="EMBL" id="RKF62938.1"/>
    </source>
</evidence>
<evidence type="ECO:0000256" key="1">
    <source>
        <dbReference type="SAM" id="MobiDB-lite"/>
    </source>
</evidence>
<proteinExistence type="predicted"/>
<organism evidence="2 3">
    <name type="scientific">Golovinomyces cichoracearum</name>
    <dbReference type="NCBI Taxonomy" id="62708"/>
    <lineage>
        <taxon>Eukaryota</taxon>
        <taxon>Fungi</taxon>
        <taxon>Dikarya</taxon>
        <taxon>Ascomycota</taxon>
        <taxon>Pezizomycotina</taxon>
        <taxon>Leotiomycetes</taxon>
        <taxon>Erysiphales</taxon>
        <taxon>Erysiphaceae</taxon>
        <taxon>Golovinomyces</taxon>
    </lineage>
</organism>
<accession>A0A420HZU1</accession>
<name>A0A420HZU1_9PEZI</name>
<evidence type="ECO:0000313" key="3">
    <source>
        <dbReference type="Proteomes" id="UP000285405"/>
    </source>
</evidence>
<sequence length="100" mass="11643">MVDNKGKMPEISQMKALNPKNHPNTTSLPIIKTPLQLDRQALSVLHNLTQTQGTEEYYHSSKHMNEQQPNRFHYQNISISQSMSIWKTTENIFKITLHKI</sequence>
<protein>
    <submittedName>
        <fullName evidence="2">Uncharacterized protein</fullName>
    </submittedName>
</protein>
<dbReference type="EMBL" id="MCBR01014328">
    <property type="protein sequence ID" value="RKF62938.1"/>
    <property type="molecule type" value="Genomic_DNA"/>
</dbReference>
<dbReference type="Proteomes" id="UP000285405">
    <property type="component" value="Unassembled WGS sequence"/>
</dbReference>
<reference evidence="2 3" key="1">
    <citation type="journal article" date="2018" name="BMC Genomics">
        <title>Comparative genome analyses reveal sequence features reflecting distinct modes of host-adaptation between dicot and monocot powdery mildew.</title>
        <authorList>
            <person name="Wu Y."/>
            <person name="Ma X."/>
            <person name="Pan Z."/>
            <person name="Kale S.D."/>
            <person name="Song Y."/>
            <person name="King H."/>
            <person name="Zhang Q."/>
            <person name="Presley C."/>
            <person name="Deng X."/>
            <person name="Wei C.I."/>
            <person name="Xiao S."/>
        </authorList>
    </citation>
    <scope>NUCLEOTIDE SEQUENCE [LARGE SCALE GENOMIC DNA]</scope>
    <source>
        <strain evidence="2">UCSC1</strain>
    </source>
</reference>
<gene>
    <name evidence="2" type="ORF">GcC1_143010</name>
</gene>